<accession>A0A9R1T0Q8</accession>
<comment type="similarity">
    <text evidence="3">Belongs to the DAMOX/DASOX family.</text>
</comment>
<dbReference type="RefSeq" id="XP_011300670.1">
    <property type="nucleotide sequence ID" value="XM_011302368.1"/>
</dbReference>
<evidence type="ECO:0000313" key="10">
    <source>
        <dbReference type="RefSeq" id="XP_011300670.1"/>
    </source>
</evidence>
<feature type="binding site" evidence="7">
    <location>
        <position position="285"/>
    </location>
    <ligand>
        <name>D-dopa</name>
        <dbReference type="ChEBI" id="CHEBI:149689"/>
    </ligand>
</feature>
<evidence type="ECO:0000256" key="4">
    <source>
        <dbReference type="ARBA" id="ARBA00022630"/>
    </source>
</evidence>
<dbReference type="KEGG" id="fas:105265074"/>
<dbReference type="Gene3D" id="3.40.50.720">
    <property type="entry name" value="NAD(P)-binding Rossmann-like Domain"/>
    <property type="match status" value="1"/>
</dbReference>
<dbReference type="PANTHER" id="PTHR11530:SF11">
    <property type="entry name" value="D-ASPARTATE OXIDASE"/>
    <property type="match status" value="1"/>
</dbReference>
<evidence type="ECO:0000256" key="6">
    <source>
        <dbReference type="ARBA" id="ARBA00023002"/>
    </source>
</evidence>
<dbReference type="GO" id="GO:0071949">
    <property type="term" value="F:FAD binding"/>
    <property type="evidence" value="ECO:0007669"/>
    <property type="project" value="InterPro"/>
</dbReference>
<dbReference type="PANTHER" id="PTHR11530">
    <property type="entry name" value="D-AMINO ACID OXIDASE"/>
    <property type="match status" value="1"/>
</dbReference>
<dbReference type="SUPFAM" id="SSF51971">
    <property type="entry name" value="Nucleotide-binding domain"/>
    <property type="match status" value="1"/>
</dbReference>
<dbReference type="InterPro" id="IPR006181">
    <property type="entry name" value="D-amino_acid_oxidase_CS"/>
</dbReference>
<name>A0A9R1T0Q8_9HYME</name>
<evidence type="ECO:0000256" key="5">
    <source>
        <dbReference type="ARBA" id="ARBA00022827"/>
    </source>
</evidence>
<dbReference type="OrthoDB" id="2015447at2759"/>
<dbReference type="Gene3D" id="3.30.9.10">
    <property type="entry name" value="D-Amino Acid Oxidase, subunit A, domain 2"/>
    <property type="match status" value="1"/>
</dbReference>
<organism evidence="9 10">
    <name type="scientific">Fopius arisanus</name>
    <dbReference type="NCBI Taxonomy" id="64838"/>
    <lineage>
        <taxon>Eukaryota</taxon>
        <taxon>Metazoa</taxon>
        <taxon>Ecdysozoa</taxon>
        <taxon>Arthropoda</taxon>
        <taxon>Hexapoda</taxon>
        <taxon>Insecta</taxon>
        <taxon>Pterygota</taxon>
        <taxon>Neoptera</taxon>
        <taxon>Endopterygota</taxon>
        <taxon>Hymenoptera</taxon>
        <taxon>Apocrita</taxon>
        <taxon>Ichneumonoidea</taxon>
        <taxon>Braconidae</taxon>
        <taxon>Opiinae</taxon>
        <taxon>Fopius</taxon>
    </lineage>
</organism>
<dbReference type="SUPFAM" id="SSF54373">
    <property type="entry name" value="FAD-linked reductases, C-terminal domain"/>
    <property type="match status" value="1"/>
</dbReference>
<comment type="cofactor">
    <cofactor evidence="1 7">
        <name>FAD</name>
        <dbReference type="ChEBI" id="CHEBI:57692"/>
    </cofactor>
</comment>
<dbReference type="GO" id="GO:0003884">
    <property type="term" value="F:D-amino-acid oxidase activity"/>
    <property type="evidence" value="ECO:0007669"/>
    <property type="project" value="InterPro"/>
</dbReference>
<dbReference type="InterPro" id="IPR006076">
    <property type="entry name" value="FAD-dep_OxRdtase"/>
</dbReference>
<dbReference type="GO" id="GO:0019478">
    <property type="term" value="P:D-amino acid catabolic process"/>
    <property type="evidence" value="ECO:0007669"/>
    <property type="project" value="TreeGrafter"/>
</dbReference>
<evidence type="ECO:0000259" key="8">
    <source>
        <dbReference type="Pfam" id="PF01266"/>
    </source>
</evidence>
<reference evidence="10" key="1">
    <citation type="submission" date="2025-08" db="UniProtKB">
        <authorList>
            <consortium name="RefSeq"/>
        </authorList>
    </citation>
    <scope>IDENTIFICATION</scope>
    <source>
        <strain evidence="10">USDA-PBARC FA_bdor</strain>
        <tissue evidence="10">Whole organism</tissue>
    </source>
</reference>
<dbReference type="GO" id="GO:0005782">
    <property type="term" value="C:peroxisomal matrix"/>
    <property type="evidence" value="ECO:0007669"/>
    <property type="project" value="UniProtKB-SubCell"/>
</dbReference>
<keyword evidence="4" id="KW-0285">Flavoprotein</keyword>
<gene>
    <name evidence="10" type="primary">Daao2</name>
</gene>
<protein>
    <submittedName>
        <fullName evidence="10">D-aspartate oxidase</fullName>
    </submittedName>
</protein>
<keyword evidence="9" id="KW-1185">Reference proteome</keyword>
<dbReference type="PIRSF" id="PIRSF000189">
    <property type="entry name" value="D-aa_oxidase"/>
    <property type="match status" value="1"/>
</dbReference>
<sequence>MESVKIAIVGAGIIGVTAAVAVKETFSWCDVVIFSEAFSPDTTGDGSAGLWGPFLCGVEAQDNIVRWGGGTHRWLEGLWKLGLTPETGVQLLPVTRVSSIPGFYETTEWLHLVHGHRRLGETEIAQLNEEHGAKYCDGLEFLTYTSEPTKLLPWLMNKFRSLGGTMRTRKINKLSELAEEGYGIVINCSGLGARELVGDMTVKPIRGQVTRVHAPWSFRVILCDDDDGNYIIPNIDSVILGGTHQENDYDRSVRPLESKFIRQGCARIIPALEASDTIMEWVGLRPVRSTIRLESEICQKGNGEKFTVIHNYGHGGSGVTFSWGCALDVVEILKKILENGPRHQSRL</sequence>
<feature type="binding site" evidence="7">
    <location>
        <begin position="315"/>
        <end position="320"/>
    </location>
    <ligand>
        <name>FAD</name>
        <dbReference type="ChEBI" id="CHEBI:57692"/>
    </ligand>
</feature>
<evidence type="ECO:0000313" key="9">
    <source>
        <dbReference type="Proteomes" id="UP000694866"/>
    </source>
</evidence>
<evidence type="ECO:0000256" key="7">
    <source>
        <dbReference type="PIRSR" id="PIRSR000189-1"/>
    </source>
</evidence>
<dbReference type="Proteomes" id="UP000694866">
    <property type="component" value="Unplaced"/>
</dbReference>
<proteinExistence type="inferred from homology"/>
<keyword evidence="5 7" id="KW-0274">FAD</keyword>
<evidence type="ECO:0000256" key="3">
    <source>
        <dbReference type="ARBA" id="ARBA00006730"/>
    </source>
</evidence>
<feature type="binding site" evidence="7">
    <location>
        <begin position="48"/>
        <end position="50"/>
    </location>
    <ligand>
        <name>FAD</name>
        <dbReference type="ChEBI" id="CHEBI:57692"/>
    </ligand>
</feature>
<comment type="subcellular location">
    <subcellularLocation>
        <location evidence="2">Peroxisome matrix</location>
    </subcellularLocation>
</comment>
<dbReference type="InterPro" id="IPR023209">
    <property type="entry name" value="DAO"/>
</dbReference>
<evidence type="ECO:0000256" key="1">
    <source>
        <dbReference type="ARBA" id="ARBA00001974"/>
    </source>
</evidence>
<dbReference type="PROSITE" id="PS00677">
    <property type="entry name" value="DAO"/>
    <property type="match status" value="1"/>
</dbReference>
<dbReference type="Pfam" id="PF01266">
    <property type="entry name" value="DAO"/>
    <property type="match status" value="1"/>
</dbReference>
<feature type="binding site" evidence="7">
    <location>
        <position position="230"/>
    </location>
    <ligand>
        <name>D-dopa</name>
        <dbReference type="ChEBI" id="CHEBI:149689"/>
    </ligand>
</feature>
<evidence type="ECO:0000256" key="2">
    <source>
        <dbReference type="ARBA" id="ARBA00004253"/>
    </source>
</evidence>
<keyword evidence="6" id="KW-0560">Oxidoreductase</keyword>
<feature type="domain" description="FAD dependent oxidoreductase" evidence="8">
    <location>
        <begin position="5"/>
        <end position="331"/>
    </location>
</feature>
<dbReference type="GeneID" id="105265074"/>
<dbReference type="AlphaFoldDB" id="A0A9R1T0Q8"/>
<feature type="binding site" evidence="7">
    <location>
        <position position="316"/>
    </location>
    <ligand>
        <name>D-dopa</name>
        <dbReference type="ChEBI" id="CHEBI:149689"/>
    </ligand>
</feature>
<dbReference type="CTD" id="33955"/>